<proteinExistence type="predicted"/>
<feature type="transmembrane region" description="Helical" evidence="1">
    <location>
        <begin position="126"/>
        <end position="141"/>
    </location>
</feature>
<evidence type="ECO:0000313" key="3">
    <source>
        <dbReference type="Proteomes" id="UP001229346"/>
    </source>
</evidence>
<dbReference type="PANTHER" id="PTHR34821:SF3">
    <property type="entry name" value="MEMBRANE PROTEIN"/>
    <property type="match status" value="1"/>
</dbReference>
<feature type="transmembrane region" description="Helical" evidence="1">
    <location>
        <begin position="91"/>
        <end position="114"/>
    </location>
</feature>
<sequence length="142" mass="15110">MMGIIYSLLGGIFVSIQSVFNTRLSEKAGFWVTNTFVHGTGFALSLIIMLILKDGSIAKLPTVNKLYLLGGALGVMIVFSVMKGITALGPAYSVALLLIAQLIVALLIDSFGLFGIEKVPFTMNKLLGIAIMVAGVVVFKLK</sequence>
<gene>
    <name evidence="2" type="ORF">J2T15_001743</name>
</gene>
<dbReference type="PANTHER" id="PTHR34821">
    <property type="entry name" value="INNER MEMBRANE PROTEIN YDCZ"/>
    <property type="match status" value="1"/>
</dbReference>
<keyword evidence="1" id="KW-0812">Transmembrane</keyword>
<feature type="transmembrane region" description="Helical" evidence="1">
    <location>
        <begin position="28"/>
        <end position="52"/>
    </location>
</feature>
<evidence type="ECO:0000313" key="2">
    <source>
        <dbReference type="EMBL" id="MDQ0112308.1"/>
    </source>
</evidence>
<name>A0ABT9TYC3_PAEHA</name>
<dbReference type="InterPro" id="IPR006750">
    <property type="entry name" value="YdcZ"/>
</dbReference>
<keyword evidence="1" id="KW-0472">Membrane</keyword>
<comment type="caution">
    <text evidence="2">The sequence shown here is derived from an EMBL/GenBank/DDBJ whole genome shotgun (WGS) entry which is preliminary data.</text>
</comment>
<dbReference type="Pfam" id="PF04657">
    <property type="entry name" value="DMT_YdcZ"/>
    <property type="match status" value="1"/>
</dbReference>
<dbReference type="Proteomes" id="UP001229346">
    <property type="component" value="Unassembled WGS sequence"/>
</dbReference>
<keyword evidence="1" id="KW-1133">Transmembrane helix</keyword>
<reference evidence="2 3" key="1">
    <citation type="submission" date="2023-07" db="EMBL/GenBank/DDBJ databases">
        <title>Sorghum-associated microbial communities from plants grown in Nebraska, USA.</title>
        <authorList>
            <person name="Schachtman D."/>
        </authorList>
    </citation>
    <scope>NUCLEOTIDE SEQUENCE [LARGE SCALE GENOMIC DNA]</scope>
    <source>
        <strain evidence="2 3">CC482</strain>
    </source>
</reference>
<feature type="transmembrane region" description="Helical" evidence="1">
    <location>
        <begin position="64"/>
        <end position="85"/>
    </location>
</feature>
<organism evidence="2 3">
    <name type="scientific">Paenibacillus harenae</name>
    <dbReference type="NCBI Taxonomy" id="306543"/>
    <lineage>
        <taxon>Bacteria</taxon>
        <taxon>Bacillati</taxon>
        <taxon>Bacillota</taxon>
        <taxon>Bacilli</taxon>
        <taxon>Bacillales</taxon>
        <taxon>Paenibacillaceae</taxon>
        <taxon>Paenibacillus</taxon>
    </lineage>
</organism>
<keyword evidence="3" id="KW-1185">Reference proteome</keyword>
<accession>A0ABT9TYC3</accession>
<evidence type="ECO:0000256" key="1">
    <source>
        <dbReference type="SAM" id="Phobius"/>
    </source>
</evidence>
<dbReference type="RefSeq" id="WP_307203043.1">
    <property type="nucleotide sequence ID" value="NZ_JAUSSU010000003.1"/>
</dbReference>
<protein>
    <submittedName>
        <fullName evidence="2">Transporter family-2 protein</fullName>
    </submittedName>
</protein>
<dbReference type="EMBL" id="JAUSSU010000003">
    <property type="protein sequence ID" value="MDQ0112308.1"/>
    <property type="molecule type" value="Genomic_DNA"/>
</dbReference>